<dbReference type="KEGG" id="noj:EJ995_06095"/>
<organism evidence="1 2">
    <name type="scientific">Nonlabens ponticola</name>
    <dbReference type="NCBI Taxonomy" id="2496866"/>
    <lineage>
        <taxon>Bacteria</taxon>
        <taxon>Pseudomonadati</taxon>
        <taxon>Bacteroidota</taxon>
        <taxon>Flavobacteriia</taxon>
        <taxon>Flavobacteriales</taxon>
        <taxon>Flavobacteriaceae</taxon>
        <taxon>Nonlabens</taxon>
    </lineage>
</organism>
<dbReference type="EMBL" id="CP034549">
    <property type="protein sequence ID" value="AZQ45186.1"/>
    <property type="molecule type" value="Genomic_DNA"/>
</dbReference>
<dbReference type="OrthoDB" id="1027344at2"/>
<dbReference type="Proteomes" id="UP000279600">
    <property type="component" value="Chromosome"/>
</dbReference>
<keyword evidence="2" id="KW-1185">Reference proteome</keyword>
<proteinExistence type="predicted"/>
<accession>A0A3S9N0X6</accession>
<protein>
    <recommendedName>
        <fullName evidence="3">DUF4157 domain-containing protein</fullName>
    </recommendedName>
</protein>
<evidence type="ECO:0000313" key="1">
    <source>
        <dbReference type="EMBL" id="AZQ45186.1"/>
    </source>
</evidence>
<evidence type="ECO:0000313" key="2">
    <source>
        <dbReference type="Proteomes" id="UP000279600"/>
    </source>
</evidence>
<evidence type="ECO:0008006" key="3">
    <source>
        <dbReference type="Google" id="ProtNLM"/>
    </source>
</evidence>
<sequence>MILKQLKLLNIDGITLYPFVLLREREMSHDKQLINHEYIHLRQQLELLIIPFYLWYILEYLALRLKYSHRTAYRNIVFEKEAYSMDTNQEYLESRSIWAFVKFYNARTK</sequence>
<dbReference type="AlphaFoldDB" id="A0A3S9N0X6"/>
<gene>
    <name evidence="1" type="ORF">EJ995_06095</name>
</gene>
<name>A0A3S9N0X6_9FLAO</name>
<reference evidence="1 2" key="1">
    <citation type="submission" date="2018-12" db="EMBL/GenBank/DDBJ databases">
        <title>Complete genome of Nonlabens sp. MJ115.</title>
        <authorList>
            <person name="Choi H.S."/>
            <person name="Jung J."/>
        </authorList>
    </citation>
    <scope>NUCLEOTIDE SEQUENCE [LARGE SCALE GENOMIC DNA]</scope>
    <source>
        <strain evidence="1 2">MJ115</strain>
    </source>
</reference>